<dbReference type="EC" id="1.15.1.1" evidence="3"/>
<dbReference type="Pfam" id="PF00080">
    <property type="entry name" value="Sod_Cu"/>
    <property type="match status" value="1"/>
</dbReference>
<dbReference type="InterPro" id="IPR018152">
    <property type="entry name" value="SOD_Cu/Zn_BS"/>
</dbReference>
<evidence type="ECO:0000259" key="5">
    <source>
        <dbReference type="Pfam" id="PF00080"/>
    </source>
</evidence>
<dbReference type="Proteomes" id="UP000633136">
    <property type="component" value="Unassembled WGS sequence"/>
</dbReference>
<protein>
    <recommendedName>
        <fullName evidence="3">Superoxide dismutase [Cu-Zn]</fullName>
        <ecNumber evidence="3">1.15.1.1</ecNumber>
    </recommendedName>
</protein>
<feature type="region of interest" description="Disordered" evidence="4">
    <location>
        <begin position="239"/>
        <end position="269"/>
    </location>
</feature>
<comment type="similarity">
    <text evidence="1 3">Belongs to the Cu-Zn superoxide dismutase family.</text>
</comment>
<comment type="catalytic activity">
    <reaction evidence="3">
        <text>2 superoxide + 2 H(+) = H2O2 + O2</text>
        <dbReference type="Rhea" id="RHEA:20696"/>
        <dbReference type="ChEBI" id="CHEBI:15378"/>
        <dbReference type="ChEBI" id="CHEBI:15379"/>
        <dbReference type="ChEBI" id="CHEBI:16240"/>
        <dbReference type="ChEBI" id="CHEBI:18421"/>
        <dbReference type="EC" id="1.15.1.1"/>
    </reaction>
</comment>
<evidence type="ECO:0000313" key="6">
    <source>
        <dbReference type="EMBL" id="GGE75174.1"/>
    </source>
</evidence>
<organism evidence="6 7">
    <name type="scientific">Nesterenkonia cremea</name>
    <dbReference type="NCBI Taxonomy" id="1882340"/>
    <lineage>
        <taxon>Bacteria</taxon>
        <taxon>Bacillati</taxon>
        <taxon>Actinomycetota</taxon>
        <taxon>Actinomycetes</taxon>
        <taxon>Micrococcales</taxon>
        <taxon>Micrococcaceae</taxon>
        <taxon>Nesterenkonia</taxon>
    </lineage>
</organism>
<keyword evidence="7" id="KW-1185">Reference proteome</keyword>
<sequence>MPGNPTFGIALNSSSEKGRVMIIGEPQISRPRFLFVTAALMAGLGLVGCANGGAGDEANGANEEAAAESETDAGSPDEDEAEGPEGAAAPDEDSDPAAQQAVVATAELADADGNTLGHVDFTPVDGDLEVSVTAENMEPGFYGFHLHEIAECEPDSEAPDDPEDTGDFLSAGGHISGEDDADHPDHAGDLPVLLVKQDGTATMSVVTDRVDEQMLTDDDGAAVIVHADEDNYGNVPERYLDPDGEPDEDTAATGDAGPRLACGVVEDDR</sequence>
<dbReference type="InterPro" id="IPR036423">
    <property type="entry name" value="SOD-like_Cu/Zn_dom_sf"/>
</dbReference>
<comment type="cofactor">
    <cofactor evidence="3">
        <name>Cu cation</name>
        <dbReference type="ChEBI" id="CHEBI:23378"/>
    </cofactor>
    <text evidence="3">Binds 1 copper ion per subunit.</text>
</comment>
<dbReference type="EMBL" id="BMIS01000012">
    <property type="protein sequence ID" value="GGE75174.1"/>
    <property type="molecule type" value="Genomic_DNA"/>
</dbReference>
<comment type="function">
    <text evidence="2">Destroys radicals which are normally produced within the cells and which are toxic to biological systems. May play a role in favoring mycobacterial survival in phagocytes.</text>
</comment>
<accession>A0A917AUF2</accession>
<dbReference type="InterPro" id="IPR024134">
    <property type="entry name" value="SOD_Cu/Zn_/chaperone"/>
</dbReference>
<dbReference type="PROSITE" id="PS00332">
    <property type="entry name" value="SOD_CU_ZN_2"/>
    <property type="match status" value="1"/>
</dbReference>
<comment type="caution">
    <text evidence="6">The sequence shown here is derived from an EMBL/GenBank/DDBJ whole genome shotgun (WGS) entry which is preliminary data.</text>
</comment>
<feature type="region of interest" description="Disordered" evidence="4">
    <location>
        <begin position="153"/>
        <end position="187"/>
    </location>
</feature>
<evidence type="ECO:0000313" key="7">
    <source>
        <dbReference type="Proteomes" id="UP000633136"/>
    </source>
</evidence>
<evidence type="ECO:0000256" key="3">
    <source>
        <dbReference type="RuleBase" id="RU000393"/>
    </source>
</evidence>
<evidence type="ECO:0000256" key="1">
    <source>
        <dbReference type="ARBA" id="ARBA00010457"/>
    </source>
</evidence>
<keyword evidence="3" id="KW-0186">Copper</keyword>
<feature type="compositionally biased region" description="Acidic residues" evidence="4">
    <location>
        <begin position="153"/>
        <end position="166"/>
    </location>
</feature>
<dbReference type="GO" id="GO:0005507">
    <property type="term" value="F:copper ion binding"/>
    <property type="evidence" value="ECO:0007669"/>
    <property type="project" value="InterPro"/>
</dbReference>
<keyword evidence="3" id="KW-0560">Oxidoreductase</keyword>
<gene>
    <name evidence="6" type="ORF">GCM10011401_22980</name>
</gene>
<feature type="region of interest" description="Disordered" evidence="4">
    <location>
        <begin position="57"/>
        <end position="99"/>
    </location>
</feature>
<evidence type="ECO:0000256" key="2">
    <source>
        <dbReference type="ARBA" id="ARBA00024900"/>
    </source>
</evidence>
<reference evidence="6" key="2">
    <citation type="submission" date="2020-09" db="EMBL/GenBank/DDBJ databases">
        <authorList>
            <person name="Sun Q."/>
            <person name="Zhou Y."/>
        </authorList>
    </citation>
    <scope>NUCLEOTIDE SEQUENCE</scope>
    <source>
        <strain evidence="6">CGMCC 1.15388</strain>
    </source>
</reference>
<dbReference type="SUPFAM" id="SSF49329">
    <property type="entry name" value="Cu,Zn superoxide dismutase-like"/>
    <property type="match status" value="1"/>
</dbReference>
<feature type="compositionally biased region" description="Acidic residues" evidence="4">
    <location>
        <begin position="65"/>
        <end position="83"/>
    </location>
</feature>
<proteinExistence type="inferred from homology"/>
<feature type="domain" description="Superoxide dismutase copper/zinc binding" evidence="5">
    <location>
        <begin position="117"/>
        <end position="265"/>
    </location>
</feature>
<dbReference type="InterPro" id="IPR001424">
    <property type="entry name" value="SOD_Cu_Zn_dom"/>
</dbReference>
<reference evidence="6" key="1">
    <citation type="journal article" date="2014" name="Int. J. Syst. Evol. Microbiol.">
        <title>Complete genome sequence of Corynebacterium casei LMG S-19264T (=DSM 44701T), isolated from a smear-ripened cheese.</title>
        <authorList>
            <consortium name="US DOE Joint Genome Institute (JGI-PGF)"/>
            <person name="Walter F."/>
            <person name="Albersmeier A."/>
            <person name="Kalinowski J."/>
            <person name="Ruckert C."/>
        </authorList>
    </citation>
    <scope>NUCLEOTIDE SEQUENCE</scope>
    <source>
        <strain evidence="6">CGMCC 1.15388</strain>
    </source>
</reference>
<name>A0A917AUF2_9MICC</name>
<comment type="cofactor">
    <cofactor evidence="3">
        <name>Zn(2+)</name>
        <dbReference type="ChEBI" id="CHEBI:29105"/>
    </cofactor>
    <text evidence="3">Binds 1 zinc ion per subunit.</text>
</comment>
<dbReference type="PANTHER" id="PTHR10003">
    <property type="entry name" value="SUPEROXIDE DISMUTASE CU-ZN -RELATED"/>
    <property type="match status" value="1"/>
</dbReference>
<dbReference type="AlphaFoldDB" id="A0A917AUF2"/>
<dbReference type="GO" id="GO:0004784">
    <property type="term" value="F:superoxide dismutase activity"/>
    <property type="evidence" value="ECO:0007669"/>
    <property type="project" value="UniProtKB-EC"/>
</dbReference>
<evidence type="ECO:0000256" key="4">
    <source>
        <dbReference type="SAM" id="MobiDB-lite"/>
    </source>
</evidence>
<keyword evidence="3" id="KW-0862">Zinc</keyword>
<keyword evidence="3" id="KW-0479">Metal-binding</keyword>
<dbReference type="Gene3D" id="2.60.40.200">
    <property type="entry name" value="Superoxide dismutase, copper/zinc binding domain"/>
    <property type="match status" value="1"/>
</dbReference>